<proteinExistence type="predicted"/>
<accession>A0A915PWU4</accession>
<name>A0A915PWU4_9BILA</name>
<evidence type="ECO:0000313" key="2">
    <source>
        <dbReference type="WBParaSite" id="sdigi.contig4.g573.t1"/>
    </source>
</evidence>
<dbReference type="WBParaSite" id="sdigi.contig4.g573.t1">
    <property type="protein sequence ID" value="sdigi.contig4.g573.t1"/>
    <property type="gene ID" value="sdigi.contig4.g573"/>
</dbReference>
<dbReference type="AlphaFoldDB" id="A0A915PWU4"/>
<protein>
    <submittedName>
        <fullName evidence="2">Uncharacterized protein</fullName>
    </submittedName>
</protein>
<keyword evidence="1" id="KW-1185">Reference proteome</keyword>
<sequence>MDCILKCPIRLTSSQRTAVLWNFSRYESSQTSSFIGQPHKSVDMIMRTKTRNKGKGYVEIIKGVAESPFNRRGAAFVGKGYIEIGRKTRKMERDCNTKTLIDMREDIEKLAKKLYRLRANEKEQLKNSPELEIDQQESTHQELELSSYVDGPVEHLSFTVRTPDRRLLLKKFTGITVSRNILEMLRDRKVRVNEIVIYDFAIVCKSMDTVDVWKGILEDNPAFARVDRFQILHMLRSSCCQHFTIHAIVLRDFLVENWIPWETPKFGRYEVN</sequence>
<evidence type="ECO:0000313" key="1">
    <source>
        <dbReference type="Proteomes" id="UP000887581"/>
    </source>
</evidence>
<dbReference type="Proteomes" id="UP000887581">
    <property type="component" value="Unplaced"/>
</dbReference>
<organism evidence="1 2">
    <name type="scientific">Setaria digitata</name>
    <dbReference type="NCBI Taxonomy" id="48799"/>
    <lineage>
        <taxon>Eukaryota</taxon>
        <taxon>Metazoa</taxon>
        <taxon>Ecdysozoa</taxon>
        <taxon>Nematoda</taxon>
        <taxon>Chromadorea</taxon>
        <taxon>Rhabditida</taxon>
        <taxon>Spirurina</taxon>
        <taxon>Spiruromorpha</taxon>
        <taxon>Filarioidea</taxon>
        <taxon>Setariidae</taxon>
        <taxon>Setaria</taxon>
    </lineage>
</organism>
<reference evidence="2" key="1">
    <citation type="submission" date="2022-11" db="UniProtKB">
        <authorList>
            <consortium name="WormBaseParasite"/>
        </authorList>
    </citation>
    <scope>IDENTIFICATION</scope>
</reference>